<feature type="region of interest" description="Disordered" evidence="1">
    <location>
        <begin position="30"/>
        <end position="103"/>
    </location>
</feature>
<evidence type="ECO:0000313" key="3">
    <source>
        <dbReference type="Proteomes" id="UP001066276"/>
    </source>
</evidence>
<gene>
    <name evidence="2" type="ORF">NDU88_003609</name>
</gene>
<accession>A0AAV7TPM3</accession>
<feature type="compositionally biased region" description="Basic and acidic residues" evidence="1">
    <location>
        <begin position="46"/>
        <end position="56"/>
    </location>
</feature>
<dbReference type="AlphaFoldDB" id="A0AAV7TPM3"/>
<dbReference type="EMBL" id="JANPWB010000006">
    <property type="protein sequence ID" value="KAJ1178363.1"/>
    <property type="molecule type" value="Genomic_DNA"/>
</dbReference>
<protein>
    <submittedName>
        <fullName evidence="2">Uncharacterized protein</fullName>
    </submittedName>
</protein>
<sequence length="232" mass="24428">MSQADFCSLSDLWRIAKTHGMDWALQKLSEGPEENPQMGSAPPTKMAEEGLARYRDASPAPGPSSRMQLKTAAGVQGESTSQLSAPGPRSQLPGGPMGDTSVGEKEIPYLLWPQTNASPGRGWAPEAVQSQVRADTHQPLPAVQSTADRFPRPTPVLVVGQVGEAQASIQKNSVGEQVSVASQLWVPPLVIPPSFPSIPVQAVLSTSPLFLGSTVPTLAPLAAIAWHVTAET</sequence>
<proteinExistence type="predicted"/>
<keyword evidence="3" id="KW-1185">Reference proteome</keyword>
<reference evidence="2" key="1">
    <citation type="journal article" date="2022" name="bioRxiv">
        <title>Sequencing and chromosome-scale assembly of the giantPleurodeles waltlgenome.</title>
        <authorList>
            <person name="Brown T."/>
            <person name="Elewa A."/>
            <person name="Iarovenko S."/>
            <person name="Subramanian E."/>
            <person name="Araus A.J."/>
            <person name="Petzold A."/>
            <person name="Susuki M."/>
            <person name="Suzuki K.-i.T."/>
            <person name="Hayashi T."/>
            <person name="Toyoda A."/>
            <person name="Oliveira C."/>
            <person name="Osipova E."/>
            <person name="Leigh N.D."/>
            <person name="Simon A."/>
            <person name="Yun M.H."/>
        </authorList>
    </citation>
    <scope>NUCLEOTIDE SEQUENCE</scope>
    <source>
        <strain evidence="2">20211129_DDA</strain>
        <tissue evidence="2">Liver</tissue>
    </source>
</reference>
<dbReference type="Proteomes" id="UP001066276">
    <property type="component" value="Chromosome 3_2"/>
</dbReference>
<evidence type="ECO:0000313" key="2">
    <source>
        <dbReference type="EMBL" id="KAJ1178363.1"/>
    </source>
</evidence>
<evidence type="ECO:0000256" key="1">
    <source>
        <dbReference type="SAM" id="MobiDB-lite"/>
    </source>
</evidence>
<comment type="caution">
    <text evidence="2">The sequence shown here is derived from an EMBL/GenBank/DDBJ whole genome shotgun (WGS) entry which is preliminary data.</text>
</comment>
<organism evidence="2 3">
    <name type="scientific">Pleurodeles waltl</name>
    <name type="common">Iberian ribbed newt</name>
    <dbReference type="NCBI Taxonomy" id="8319"/>
    <lineage>
        <taxon>Eukaryota</taxon>
        <taxon>Metazoa</taxon>
        <taxon>Chordata</taxon>
        <taxon>Craniata</taxon>
        <taxon>Vertebrata</taxon>
        <taxon>Euteleostomi</taxon>
        <taxon>Amphibia</taxon>
        <taxon>Batrachia</taxon>
        <taxon>Caudata</taxon>
        <taxon>Salamandroidea</taxon>
        <taxon>Salamandridae</taxon>
        <taxon>Pleurodelinae</taxon>
        <taxon>Pleurodeles</taxon>
    </lineage>
</organism>
<name>A0AAV7TPM3_PLEWA</name>